<evidence type="ECO:0000256" key="1">
    <source>
        <dbReference type="SAM" id="MobiDB-lite"/>
    </source>
</evidence>
<feature type="region of interest" description="Disordered" evidence="1">
    <location>
        <begin position="1"/>
        <end position="25"/>
    </location>
</feature>
<gene>
    <name evidence="2" type="ORF">CAUJ_LOCUS15765</name>
</gene>
<keyword evidence="3" id="KW-1185">Reference proteome</keyword>
<accession>A0A8S1HTP2</accession>
<proteinExistence type="predicted"/>
<evidence type="ECO:0000313" key="3">
    <source>
        <dbReference type="Proteomes" id="UP000835052"/>
    </source>
</evidence>
<evidence type="ECO:0000313" key="2">
    <source>
        <dbReference type="EMBL" id="CAD6199866.1"/>
    </source>
</evidence>
<dbReference type="Proteomes" id="UP000835052">
    <property type="component" value="Unassembled WGS sequence"/>
</dbReference>
<sequence length="194" mass="22267">MPSRCTSLPVQHLETSRQDKQTDPISAGHTTQRFQIFFYILLLFELDQLLQQALLALRSSSKAVQKIGKLTFECIQDFNSFEVVLKEVELFRLGLSSNSCIKSSETGSSRSHNLDQILQQALLELRLSTRAVQALKFFRSLVFSITCYFLSLTSFSNNVILTRWRLELSKDRQKYKNGWLGRRSLFSPSHPPTS</sequence>
<reference evidence="2" key="1">
    <citation type="submission" date="2020-10" db="EMBL/GenBank/DDBJ databases">
        <authorList>
            <person name="Kikuchi T."/>
        </authorList>
    </citation>
    <scope>NUCLEOTIDE SEQUENCE</scope>
    <source>
        <strain evidence="2">NKZ352</strain>
    </source>
</reference>
<protein>
    <submittedName>
        <fullName evidence="2">Uncharacterized protein</fullName>
    </submittedName>
</protein>
<dbReference type="AlphaFoldDB" id="A0A8S1HTP2"/>
<comment type="caution">
    <text evidence="2">The sequence shown here is derived from an EMBL/GenBank/DDBJ whole genome shotgun (WGS) entry which is preliminary data.</text>
</comment>
<name>A0A8S1HTP2_9PELO</name>
<dbReference type="EMBL" id="CAJGYM010000210">
    <property type="protein sequence ID" value="CAD6199866.1"/>
    <property type="molecule type" value="Genomic_DNA"/>
</dbReference>
<organism evidence="2 3">
    <name type="scientific">Caenorhabditis auriculariae</name>
    <dbReference type="NCBI Taxonomy" id="2777116"/>
    <lineage>
        <taxon>Eukaryota</taxon>
        <taxon>Metazoa</taxon>
        <taxon>Ecdysozoa</taxon>
        <taxon>Nematoda</taxon>
        <taxon>Chromadorea</taxon>
        <taxon>Rhabditida</taxon>
        <taxon>Rhabditina</taxon>
        <taxon>Rhabditomorpha</taxon>
        <taxon>Rhabditoidea</taxon>
        <taxon>Rhabditidae</taxon>
        <taxon>Peloderinae</taxon>
        <taxon>Caenorhabditis</taxon>
    </lineage>
</organism>